<feature type="compositionally biased region" description="Polar residues" evidence="5">
    <location>
        <begin position="877"/>
        <end position="886"/>
    </location>
</feature>
<feature type="domain" description="Ig-like" evidence="7">
    <location>
        <begin position="313"/>
        <end position="401"/>
    </location>
</feature>
<evidence type="ECO:0000256" key="4">
    <source>
        <dbReference type="ARBA" id="ARBA00023319"/>
    </source>
</evidence>
<dbReference type="Gene3D" id="2.60.40.10">
    <property type="entry name" value="Immunoglobulins"/>
    <property type="match status" value="2"/>
</dbReference>
<gene>
    <name evidence="8" type="ORF">F7725_018159</name>
</gene>
<feature type="region of interest" description="Disordered" evidence="5">
    <location>
        <begin position="948"/>
        <end position="1010"/>
    </location>
</feature>
<keyword evidence="1" id="KW-0732">Signal</keyword>
<keyword evidence="6" id="KW-0812">Transmembrane</keyword>
<feature type="compositionally biased region" description="Basic and acidic residues" evidence="5">
    <location>
        <begin position="522"/>
        <end position="535"/>
    </location>
</feature>
<dbReference type="PROSITE" id="PS50835">
    <property type="entry name" value="IG_LIKE"/>
    <property type="match status" value="2"/>
</dbReference>
<name>A0A7J5XQV1_DISMA</name>
<feature type="compositionally biased region" description="Basic residues" evidence="5">
    <location>
        <begin position="948"/>
        <end position="957"/>
    </location>
</feature>
<dbReference type="InterPro" id="IPR052598">
    <property type="entry name" value="IgSF_CEA-related"/>
</dbReference>
<dbReference type="OrthoDB" id="5969816at2759"/>
<feature type="compositionally biased region" description="Polar residues" evidence="5">
    <location>
        <begin position="793"/>
        <end position="821"/>
    </location>
</feature>
<feature type="compositionally biased region" description="Pro residues" evidence="5">
    <location>
        <begin position="960"/>
        <end position="969"/>
    </location>
</feature>
<feature type="region of interest" description="Disordered" evidence="5">
    <location>
        <begin position="494"/>
        <end position="581"/>
    </location>
</feature>
<dbReference type="InterPro" id="IPR003598">
    <property type="entry name" value="Ig_sub2"/>
</dbReference>
<evidence type="ECO:0000256" key="1">
    <source>
        <dbReference type="ARBA" id="ARBA00022729"/>
    </source>
</evidence>
<feature type="compositionally biased region" description="Polar residues" evidence="5">
    <location>
        <begin position="708"/>
        <end position="719"/>
    </location>
</feature>
<feature type="compositionally biased region" description="Polar residues" evidence="5">
    <location>
        <begin position="562"/>
        <end position="574"/>
    </location>
</feature>
<keyword evidence="2" id="KW-1015">Disulfide bond</keyword>
<keyword evidence="6" id="KW-0472">Membrane</keyword>
<keyword evidence="9" id="KW-1185">Reference proteome</keyword>
<dbReference type="AlphaFoldDB" id="A0A7J5XQV1"/>
<dbReference type="SUPFAM" id="SSF48726">
    <property type="entry name" value="Immunoglobulin"/>
    <property type="match status" value="2"/>
</dbReference>
<dbReference type="Pfam" id="PF13927">
    <property type="entry name" value="Ig_3"/>
    <property type="match status" value="2"/>
</dbReference>
<dbReference type="SMART" id="SM00409">
    <property type="entry name" value="IG"/>
    <property type="match status" value="2"/>
</dbReference>
<dbReference type="InterPro" id="IPR013783">
    <property type="entry name" value="Ig-like_fold"/>
</dbReference>
<feature type="compositionally biased region" description="Polar residues" evidence="5">
    <location>
        <begin position="683"/>
        <end position="694"/>
    </location>
</feature>
<comment type="caution">
    <text evidence="8">The sequence shown here is derived from an EMBL/GenBank/DDBJ whole genome shotgun (WGS) entry which is preliminary data.</text>
</comment>
<dbReference type="InterPro" id="IPR036179">
    <property type="entry name" value="Ig-like_dom_sf"/>
</dbReference>
<dbReference type="InterPro" id="IPR007110">
    <property type="entry name" value="Ig-like_dom"/>
</dbReference>
<dbReference type="InterPro" id="IPR003599">
    <property type="entry name" value="Ig_sub"/>
</dbReference>
<proteinExistence type="predicted"/>
<dbReference type="SMART" id="SM00408">
    <property type="entry name" value="IGc2"/>
    <property type="match status" value="2"/>
</dbReference>
<evidence type="ECO:0000256" key="5">
    <source>
        <dbReference type="SAM" id="MobiDB-lite"/>
    </source>
</evidence>
<feature type="compositionally biased region" description="Polar residues" evidence="5">
    <location>
        <begin position="536"/>
        <end position="545"/>
    </location>
</feature>
<dbReference type="Proteomes" id="UP000518266">
    <property type="component" value="Unassembled WGS sequence"/>
</dbReference>
<evidence type="ECO:0000313" key="8">
    <source>
        <dbReference type="EMBL" id="KAF3839442.1"/>
    </source>
</evidence>
<feature type="transmembrane region" description="Helical" evidence="6">
    <location>
        <begin position="412"/>
        <end position="438"/>
    </location>
</feature>
<dbReference type="CDD" id="cd00096">
    <property type="entry name" value="Ig"/>
    <property type="match status" value="1"/>
</dbReference>
<feature type="compositionally biased region" description="Basic residues" evidence="5">
    <location>
        <begin position="1000"/>
        <end position="1009"/>
    </location>
</feature>
<reference evidence="8 9" key="1">
    <citation type="submission" date="2020-03" db="EMBL/GenBank/DDBJ databases">
        <title>Dissostichus mawsoni Genome sequencing and assembly.</title>
        <authorList>
            <person name="Park H."/>
        </authorList>
    </citation>
    <scope>NUCLEOTIDE SEQUENCE [LARGE SCALE GENOMIC DNA]</scope>
    <source>
        <strain evidence="8">DM0001</strain>
        <tissue evidence="8">Muscle</tissue>
    </source>
</reference>
<dbReference type="PANTHER" id="PTHR44337">
    <property type="entry name" value="CARCINOEMBRYONIC ANTIGEN-RELATED CELL ADHESION MOLECULE 8"/>
    <property type="match status" value="1"/>
</dbReference>
<dbReference type="EMBL" id="JAAKFY010000021">
    <property type="protein sequence ID" value="KAF3839442.1"/>
    <property type="molecule type" value="Genomic_DNA"/>
</dbReference>
<evidence type="ECO:0000256" key="6">
    <source>
        <dbReference type="SAM" id="Phobius"/>
    </source>
</evidence>
<evidence type="ECO:0000259" key="7">
    <source>
        <dbReference type="PROSITE" id="PS50835"/>
    </source>
</evidence>
<sequence length="1136" mass="123694">MSENGMMDSPGSGRADVEKSEADELILLEQTDEIRVYTPPSAASYAFISSVVSCCSIFTWTFGLVPAHLRLLPGHVASVTRSWVIPVSGSLSQTGLTEDMRQPLLLLRLSLAEIQFQTDPVLVQTGSEIVFTVLTVSQIFSMKWQFQGGVTVGQWSSGASAINPGTQFVGRVTISANQLRITVHSSEMRGITRWRGSGGGESDCSPVAVEGRNVSLRCTWTAGTDITVQWGKGGAAIVTDARITISGGFLVINPARRSDAGDYSCTVSNPVSAQTTTQSVTVYYFPCCTCEPNVFDADECPLISHKPDGPDTPVLNKESAKECVGGGDVLVGQEVRLTCLSDSLPPALFSWQRDGQTVATGQPDSGVLNLQTFSTNESGRYVCTARNSITGGSSEQGTDLAIVATCLNVGEVVGIVIGCLLLLLILIALLIVLIVFLVRRRRAQRPSDSAVLVQRDYPNPRLISMCGAYGLFTNDPLIPSFFCCLFSPSSHFSSAPIKPPDPQPNGARDLGQGPQPPLYHTRHPERVYAAPRERNNPQTLQPNGRHNSDTHRQNGRTHANGLLQNASNNANSYPHNGIDNRAFTHTDAQNANTLPNTQQQNPNILIQAGGAQGGNQQPGVHLSLNTLPQSAQQNNNAQMPTIHRNADTQTYQREPDSPRRSERNSWDLLRGTPAYPSGRHQRGQTSPEYTSDTDYTYHPPIPEARAPSRSQPRLQSQNTSRSRASPRREAPSEDRRTQSHSADHRGPNTRSVTQLEAEHNTQRVRHTQRQSAQRDIRETPGSQNAPRQEATHRNNPQALPLSQQASVGRSALSQGPTTQQGPAAPRGADTRALADPNHLPQAQRAAQIQTSPQGLGKQTQPVINGANHPRQGGTAPLPNSSAQHNPSNLTQAALTAHTERAQTFQNRKHQTMAALLHPGPQTQVPADGAKQPPAPPPVIPLTQFQTLPKKHTPHRSPVRGPQPPRPPVNMPVAQRHQQVQHRPTNHHPQRGHMHVDPHRHANGRGHPAHFTHPESIRLTGGDQDDDRCQQTILYYCPASTGKQTADTLDPMYHRARLTAQGSPLKKADTPGANYAWRLCTPHAAVDFPQMSLFLRLVEEVQSVCLDHSFISLPIPCSHLYVTSDEQTCCSLLDTSR</sequence>
<keyword evidence="6" id="KW-1133">Transmembrane helix</keyword>
<evidence type="ECO:0000256" key="2">
    <source>
        <dbReference type="ARBA" id="ARBA00023157"/>
    </source>
</evidence>
<keyword evidence="4" id="KW-0393">Immunoglobulin domain</keyword>
<feature type="compositionally biased region" description="Basic and acidic residues" evidence="5">
    <location>
        <begin position="726"/>
        <end position="746"/>
    </location>
</feature>
<feature type="compositionally biased region" description="Basic residues" evidence="5">
    <location>
        <begin position="983"/>
        <end position="992"/>
    </location>
</feature>
<keyword evidence="3" id="KW-0325">Glycoprotein</keyword>
<feature type="domain" description="Ig-like" evidence="7">
    <location>
        <begin position="210"/>
        <end position="281"/>
    </location>
</feature>
<organism evidence="8 9">
    <name type="scientific">Dissostichus mawsoni</name>
    <name type="common">Antarctic cod</name>
    <dbReference type="NCBI Taxonomy" id="36200"/>
    <lineage>
        <taxon>Eukaryota</taxon>
        <taxon>Metazoa</taxon>
        <taxon>Chordata</taxon>
        <taxon>Craniata</taxon>
        <taxon>Vertebrata</taxon>
        <taxon>Euteleostomi</taxon>
        <taxon>Actinopterygii</taxon>
        <taxon>Neopterygii</taxon>
        <taxon>Teleostei</taxon>
        <taxon>Neoteleostei</taxon>
        <taxon>Acanthomorphata</taxon>
        <taxon>Eupercaria</taxon>
        <taxon>Perciformes</taxon>
        <taxon>Notothenioidei</taxon>
        <taxon>Nototheniidae</taxon>
        <taxon>Dissostichus</taxon>
    </lineage>
</organism>
<dbReference type="PANTHER" id="PTHR44337:SF22">
    <property type="entry name" value="HEPACAM FAMILY MEMBER 2-LIKE"/>
    <property type="match status" value="1"/>
</dbReference>
<feature type="region of interest" description="Disordered" evidence="5">
    <location>
        <begin position="640"/>
        <end position="886"/>
    </location>
</feature>
<feature type="compositionally biased region" description="Basic and acidic residues" evidence="5">
    <location>
        <begin position="653"/>
        <end position="665"/>
    </location>
</feature>
<evidence type="ECO:0000256" key="3">
    <source>
        <dbReference type="ARBA" id="ARBA00023180"/>
    </source>
</evidence>
<accession>A0A7J5XQV1</accession>
<protein>
    <recommendedName>
        <fullName evidence="7">Ig-like domain-containing protein</fullName>
    </recommendedName>
</protein>
<evidence type="ECO:0000313" key="9">
    <source>
        <dbReference type="Proteomes" id="UP000518266"/>
    </source>
</evidence>
<feature type="compositionally biased region" description="Polar residues" evidence="5">
    <location>
        <begin position="844"/>
        <end position="862"/>
    </location>
</feature>